<sequence length="509" mass="57240">MRPTGLMIILGLVQSTRQNLVSTAQGLVRGVARDGYVSYVGIPYASANVTGRFKRAGLAPVWNGIREANDPRCMASSQVDKCLQLDIHVSTSDGYPWPVLVWVKGGNGFYHPGKLVRQGIIVVIVRHRMGALGFLCTELDQIPGNGGVKDVVLALRWLRDNIVAFKGNPNKVVVGGESFGAAMVETLMLSQMSRGLFQGAIMQSGTALSPWAFNYDALLRTNALKEAYNDDDNFPDMLFEANLEDLETKTGQLEMPYLPFAICVERSFKKEERLLAEPPYELLSEGKTTPVPLIIGYNNNEAYIFASVFEKGNVLKRLSDDMTFLIPTEFGDMSARELNQTREKIKQNYFRNKNFSTTSLLAYHSDAYFINHIHRSARLHSSASPYPVFYYQFSHSGETGVEPESGMDKVGAAHSDELSYLFPENGRSLAGDDGKVQENLVALWSNFVKHLNPTPHSEDAVLWEPVDYQQPRLLNIAMETEMIDYPHEKASEMWDELYEKYYTRRRKDV</sequence>
<dbReference type="PANTHER" id="PTHR11559">
    <property type="entry name" value="CARBOXYLESTERASE"/>
    <property type="match status" value="1"/>
</dbReference>
<keyword evidence="1" id="KW-0325">Glycoprotein</keyword>
<gene>
    <name evidence="3" type="ORF">IPOD504_LOCUS4838</name>
</gene>
<organism evidence="3 4">
    <name type="scientific">Iphiclides podalirius</name>
    <name type="common">scarce swallowtail</name>
    <dbReference type="NCBI Taxonomy" id="110791"/>
    <lineage>
        <taxon>Eukaryota</taxon>
        <taxon>Metazoa</taxon>
        <taxon>Ecdysozoa</taxon>
        <taxon>Arthropoda</taxon>
        <taxon>Hexapoda</taxon>
        <taxon>Insecta</taxon>
        <taxon>Pterygota</taxon>
        <taxon>Neoptera</taxon>
        <taxon>Endopterygota</taxon>
        <taxon>Lepidoptera</taxon>
        <taxon>Glossata</taxon>
        <taxon>Ditrysia</taxon>
        <taxon>Papilionoidea</taxon>
        <taxon>Papilionidae</taxon>
        <taxon>Papilioninae</taxon>
        <taxon>Iphiclides</taxon>
    </lineage>
</organism>
<dbReference type="InterPro" id="IPR002018">
    <property type="entry name" value="CarbesteraseB"/>
</dbReference>
<name>A0ABN8I4C2_9NEOP</name>
<reference evidence="3" key="1">
    <citation type="submission" date="2022-03" db="EMBL/GenBank/DDBJ databases">
        <authorList>
            <person name="Martin H S."/>
        </authorList>
    </citation>
    <scope>NUCLEOTIDE SEQUENCE</scope>
</reference>
<evidence type="ECO:0000313" key="4">
    <source>
        <dbReference type="Proteomes" id="UP000837857"/>
    </source>
</evidence>
<keyword evidence="4" id="KW-1185">Reference proteome</keyword>
<evidence type="ECO:0000313" key="3">
    <source>
        <dbReference type="EMBL" id="CAH2044897.1"/>
    </source>
</evidence>
<proteinExistence type="predicted"/>
<feature type="non-terminal residue" evidence="3">
    <location>
        <position position="509"/>
    </location>
</feature>
<protein>
    <recommendedName>
        <fullName evidence="2">Carboxylesterase type B domain-containing protein</fullName>
    </recommendedName>
</protein>
<dbReference type="InterPro" id="IPR050309">
    <property type="entry name" value="Type-B_Carboxylest/Lipase"/>
</dbReference>
<dbReference type="SUPFAM" id="SSF53474">
    <property type="entry name" value="alpha/beta-Hydrolases"/>
    <property type="match status" value="1"/>
</dbReference>
<evidence type="ECO:0000256" key="1">
    <source>
        <dbReference type="ARBA" id="ARBA00023180"/>
    </source>
</evidence>
<feature type="domain" description="Carboxylesterase type B" evidence="2">
    <location>
        <begin position="18"/>
        <end position="494"/>
    </location>
</feature>
<accession>A0ABN8I4C2</accession>
<dbReference type="InterPro" id="IPR029058">
    <property type="entry name" value="AB_hydrolase_fold"/>
</dbReference>
<dbReference type="Pfam" id="PF00135">
    <property type="entry name" value="COesterase"/>
    <property type="match status" value="1"/>
</dbReference>
<dbReference type="EMBL" id="OW152828">
    <property type="protein sequence ID" value="CAH2044897.1"/>
    <property type="molecule type" value="Genomic_DNA"/>
</dbReference>
<dbReference type="Gene3D" id="3.40.50.1820">
    <property type="entry name" value="alpha/beta hydrolase"/>
    <property type="match status" value="1"/>
</dbReference>
<evidence type="ECO:0000259" key="2">
    <source>
        <dbReference type="Pfam" id="PF00135"/>
    </source>
</evidence>
<dbReference type="Proteomes" id="UP000837857">
    <property type="component" value="Chromosome 16"/>
</dbReference>